<feature type="region of interest" description="Disordered" evidence="1">
    <location>
        <begin position="1993"/>
        <end position="2020"/>
    </location>
</feature>
<feature type="compositionally biased region" description="Low complexity" evidence="1">
    <location>
        <begin position="2168"/>
        <end position="2196"/>
    </location>
</feature>
<protein>
    <submittedName>
        <fullName evidence="2">Uncharacterized protein</fullName>
    </submittedName>
</protein>
<accession>A0A9X3SJX8</accession>
<feature type="compositionally biased region" description="Polar residues" evidence="1">
    <location>
        <begin position="101"/>
        <end position="111"/>
    </location>
</feature>
<sequence length="2731" mass="291735">MGSHALYADGLGHHVDNAVTAHNFGRPAPVAAIRRAIDKQARRDMRRVFAPRSFTATVPGDGGDWTVTVSLTPNGTYTPTNSPDPDDVRDSRGKNRIAESSGASYNSNATGYNGGTKSVSLAVYVSPFTITPVNFGSLGARLVGRLSAGLRTRLNTFSANGSHATTTTVELKGPIHTYGSTMRLDVRVTPPGRPEVPLPQRDIDVEVHIPGGLRDNPPDAPTRIRFTDPNSADFDPARDTLPGSGFRRAAELHPIQVGDIRYSPEPADGETAPDPGPRLADWVNDHLGNPRPTRDRFRFPSTRRTLAEQNNADNQNTLSNDMFRDNLAETTTGVLPLRIADRYGRPRTAFVRSFPTDLELQPNPPNINDLRSHTTQSKGVTTNKSQSTFLRLLLGGGLDIAIAAVDWIVGRVAASVDLTGQITHTHGDTRNQSGSLTSMLWGSPDTVVYKVTRTYYVQFDGEDTVHRFTGSTLEMSTVENANLLKSAENVGPAAPHVERPPNVEGSSNVERPPDGTGRQAPVETGEERPDQGGGTAPARTPPKYRNIRSYVWPDGRFHQSPQDGGRPVTVPEGLARHVLTELATQYPGLVIPDYGRGKDDFAVRPGNENKNYFQKSPREKKPLRRSFDTAHENTQKIINALSEANLKSHDADLDGNEGILVSLNESATFQHNIKAIRIFADRGAPRHTGESDRSVGVEARGGSNLGSFRGRGFSGNVGPNVAGNFMQGDPDAHGRREAGLYPRLRATFGYLKNKAFGQTSSDSSTSTLMFDGPSDLWQQPTTFHARVYTEDDMGQDSRDTPMRDPEGGAVRGKPLGGPVQVVAEFSTPRLPVGNTIGYPSSAPAAPIERMSDADAKAMIEEWGPGPARTAQSRPNTENGSPATTPTNTQVNGQSTTQPSTQADDRPAVQPNTRSAPEAPAGTTEPVRVTSSDLATTAPAPQGTTTGATETAPADTTAAEIAPADTTSGTGESSADAARTAPGAVTTTLTDTTTSTDTSTGTDDPGTQKGTTKGTQPGATPSTPSIRDRLRQFGATVTDINQRYSVDGREISATEATYRSFTRHGIGKRFFRLKDGYVHKVDHLVRDSEGGRHFFPHYASPANLAAHLLDGVRTSIDLSTRFRSPHNLRTTTDTRVEPTSVRLEPVDAEMILEDGSSPLDQNTVNSRTVSVSVGAQAQTRLNLLNATAPAGQTAGGAAPGQAGYTGQPGQTGEATPTPGAPPAGQSMAPTFSDGVFADRTWNLSMRSTTASTSYTDTTTMLPNSKRAYLFQVGGRIKQATEFARNWSIGPTISRARRYTGWQADSENLFSGFLHAWDAITSGLLRDGLSRDGDTLTTRPLPPPPGPEGGVRVRPGFEGLGTVQAPPDASEAMNSLVRQLRENHLELTRNSRDKLHQALESELGRHADSRTPIPVKVRRTDIARIRPHGLAPAVNAVIDVSVQRSDARAEYVGGETELRRKHGWRSGDGRGSGSGVQDNVGVGGNSLMQPTQPPDSTGTQETPPTHAAPTPYSTMHENAISFTENTGRSVVDQNSRSSNLTVPTPYAKVSHDTTVTLSLSIAARGPSTTMQIPSAIRRDGLTVTESGGRTYATYPAHYLEFPPPGSGPAEAAPAPPRTPEVNRITPQDNRTPMQEWERWSPQGGVQADRAYIFPESFSDKGRGLRDLAHVGLATELGWKPGRAHFDADSGTYTPAGVASALAYLDDKVGRDEYFDGIDNNLTEVALKSSWNDISDPNGYRPPPVGQASWGVKGRPIPATTRVLDVAPTGSMYDSASSDFVNANSHTHTSTLNNSGGPSVAATISADRGDGFRREVVDYNSLEAGSSANFGGQNAPSFTAKGPSTDKRNRDDTYYLVEFDVEWSLATDHGKRFGGGDGTRPSSFVGTVRNRVTGWVSQQDAVAMGFIPQNLVDDTRDARGALLRYQAELAAVEDEMLMRRQPLAGAAEAAVREGADGVAHFRHRFLEADYNDAVEEYQERLADWIDAVNAVRDALSGRSAETGRDGSGPPDPKGKRPNRGVHISRLPRGRYPRFFWPVSGGGGRMPRIQEAEEFEMDSMDDFVFDGAEPFRSPFEVPAMSGGRASTRVPTMSGALSGPDRTSPVTALSPPGQSGSDFDFDFDSVFDLDTLDTRGRPSSPRPEGQEQAPDQAPDQQQSQSQERHEDQEQPREQPQQQTQPQQPEQAGEEGQAQPQQTEQTEQAEEQAQEEQPKQTEEQAQEQPKQTEQPKQAEEQGQEQDQEQPKNTEQPEEQPQVQEQPQQTQQPPQPEQAGDQAQTPQQTEEQAPSPQPQQPSQPQQPQQAEEQREGEQAGAHERAPTPVSADVTDTGGPVDVAPAQQTTTGKPTVAGPPTITVTVPAETATAASSTAAGGLPAPASPPVSPASSEGGFGGLFDEAESVRPPAGTGTADTRRDSAATTATPTSPSGVDFAALFGSALNPDRASGATTPQGAPNPAAQSPGGAEGAESEGSESGGDSQVGDSQADDSGTGDERGGGSDGEAAVDPSQSAAGPSALPADYSQPHVIEHITDPARLDFGPNGLISHIDGRPATDYVRDLVRRRARGMRGAVAGGQASQAGLGGLRGSVNAVVLDRRTGVVSEAVNGRPYHVVAGEDLHPVLAQRLQEMLDAGPYQQWDRHTGERLPDTPFPHGDAPLRHAEIKALNLLLSMRGDGVGPDVLGEFLIDVAFTLARQGPAAAPCCANCTRLLEGVLSNNNRNLFPPGHPDYQVIKGEL</sequence>
<feature type="compositionally biased region" description="Low complexity" evidence="1">
    <location>
        <begin position="934"/>
        <end position="966"/>
    </location>
</feature>
<dbReference type="GO" id="GO:0010468">
    <property type="term" value="P:regulation of gene expression"/>
    <property type="evidence" value="ECO:0007669"/>
    <property type="project" value="InterPro"/>
</dbReference>
<name>A0A9X3SJX8_9ACTN</name>
<feature type="region of interest" description="Disordered" evidence="1">
    <location>
        <begin position="1449"/>
        <end position="1511"/>
    </location>
</feature>
<feature type="compositionally biased region" description="Low complexity" evidence="1">
    <location>
        <begin position="2248"/>
        <end position="2261"/>
    </location>
</feature>
<feature type="compositionally biased region" description="Low complexity" evidence="1">
    <location>
        <begin position="985"/>
        <end position="1017"/>
    </location>
</feature>
<evidence type="ECO:0000313" key="2">
    <source>
        <dbReference type="EMBL" id="MDA0567854.1"/>
    </source>
</evidence>
<keyword evidence="3" id="KW-1185">Reference proteome</keyword>
<feature type="compositionally biased region" description="Polar residues" evidence="1">
    <location>
        <begin position="373"/>
        <end position="382"/>
    </location>
</feature>
<feature type="compositionally biased region" description="Basic and acidic residues" evidence="1">
    <location>
        <begin position="2157"/>
        <end position="2167"/>
    </location>
</feature>
<comment type="caution">
    <text evidence="2">The sequence shown here is derived from an EMBL/GenBank/DDBJ whole genome shotgun (WGS) entry which is preliminary data.</text>
</comment>
<feature type="compositionally biased region" description="Low complexity" evidence="1">
    <location>
        <begin position="2413"/>
        <end position="2424"/>
    </location>
</feature>
<feature type="compositionally biased region" description="Polar residues" evidence="1">
    <location>
        <begin position="1524"/>
        <end position="1540"/>
    </location>
</feature>
<feature type="compositionally biased region" description="Polar residues" evidence="1">
    <location>
        <begin position="2099"/>
        <end position="2111"/>
    </location>
</feature>
<dbReference type="GO" id="GO:0003682">
    <property type="term" value="F:chromatin binding"/>
    <property type="evidence" value="ECO:0007669"/>
    <property type="project" value="TreeGrafter"/>
</dbReference>
<feature type="region of interest" description="Disordered" evidence="1">
    <location>
        <begin position="1190"/>
        <end position="1230"/>
    </location>
</feature>
<dbReference type="PANTHER" id="PTHR21704:SF18">
    <property type="entry name" value="NIPPED-B-LIKE PROTEIN"/>
    <property type="match status" value="1"/>
</dbReference>
<feature type="region of interest" description="Disordered" evidence="1">
    <location>
        <begin position="1524"/>
        <end position="1543"/>
    </location>
</feature>
<feature type="compositionally biased region" description="Low complexity" evidence="1">
    <location>
        <begin position="2216"/>
        <end position="2225"/>
    </location>
</feature>
<feature type="compositionally biased region" description="Basic and acidic residues" evidence="1">
    <location>
        <begin position="86"/>
        <end position="97"/>
    </location>
</feature>
<feature type="compositionally biased region" description="Low complexity" evidence="1">
    <location>
        <begin position="2471"/>
        <end position="2484"/>
    </location>
</feature>
<feature type="compositionally biased region" description="Low complexity" evidence="1">
    <location>
        <begin position="1198"/>
        <end position="1224"/>
    </location>
</feature>
<gene>
    <name evidence="2" type="ORF">LG943_26550</name>
</gene>
<feature type="region of interest" description="Disordered" evidence="1">
    <location>
        <begin position="791"/>
        <end position="816"/>
    </location>
</feature>
<organism evidence="2 3">
    <name type="scientific">Streptomonospora mangrovi</name>
    <dbReference type="NCBI Taxonomy" id="2883123"/>
    <lineage>
        <taxon>Bacteria</taxon>
        <taxon>Bacillati</taxon>
        <taxon>Actinomycetota</taxon>
        <taxon>Actinomycetes</taxon>
        <taxon>Streptosporangiales</taxon>
        <taxon>Nocardiopsidaceae</taxon>
        <taxon>Streptomonospora</taxon>
    </lineage>
</organism>
<feature type="compositionally biased region" description="Polar residues" evidence="1">
    <location>
        <begin position="869"/>
        <end position="901"/>
    </location>
</feature>
<feature type="region of interest" description="Disordered" evidence="1">
    <location>
        <begin position="72"/>
        <end position="111"/>
    </location>
</feature>
<feature type="compositionally biased region" description="Polar residues" evidence="1">
    <location>
        <begin position="1822"/>
        <end position="1834"/>
    </location>
</feature>
<feature type="region of interest" description="Disordered" evidence="1">
    <location>
        <begin position="1601"/>
        <end position="1639"/>
    </location>
</feature>
<feature type="region of interest" description="Disordered" evidence="1">
    <location>
        <begin position="1822"/>
        <end position="1846"/>
    </location>
</feature>
<evidence type="ECO:0000313" key="3">
    <source>
        <dbReference type="Proteomes" id="UP001140076"/>
    </source>
</evidence>
<feature type="compositionally biased region" description="Low complexity" evidence="1">
    <location>
        <begin position="2347"/>
        <end position="2372"/>
    </location>
</feature>
<reference evidence="2" key="1">
    <citation type="submission" date="2021-10" db="EMBL/GenBank/DDBJ databases">
        <title>Streptomonospora sp. nov., isolated from mangrove soil.</title>
        <authorList>
            <person name="Chen X."/>
            <person name="Ge X."/>
            <person name="Liu W."/>
        </authorList>
    </citation>
    <scope>NUCLEOTIDE SEQUENCE</scope>
    <source>
        <strain evidence="2">S1-112</strain>
    </source>
</reference>
<feature type="compositionally biased region" description="Basic and acidic residues" evidence="1">
    <location>
        <begin position="2300"/>
        <end position="2314"/>
    </location>
</feature>
<dbReference type="EMBL" id="JAJAQC010000083">
    <property type="protein sequence ID" value="MDA0567854.1"/>
    <property type="molecule type" value="Genomic_DNA"/>
</dbReference>
<evidence type="ECO:0000256" key="1">
    <source>
        <dbReference type="SAM" id="MobiDB-lite"/>
    </source>
</evidence>
<dbReference type="GO" id="GO:0061775">
    <property type="term" value="F:cohesin loader activity"/>
    <property type="evidence" value="ECO:0007669"/>
    <property type="project" value="InterPro"/>
</dbReference>
<feature type="region of interest" description="Disordered" evidence="1">
    <location>
        <begin position="354"/>
        <end position="382"/>
    </location>
</feature>
<feature type="compositionally biased region" description="Low complexity" evidence="1">
    <location>
        <begin position="2141"/>
        <end position="2156"/>
    </location>
</feature>
<feature type="compositionally biased region" description="Low complexity" evidence="1">
    <location>
        <begin position="2271"/>
        <end position="2283"/>
    </location>
</feature>
<dbReference type="PANTHER" id="PTHR21704">
    <property type="entry name" value="NIPPED-B-LIKE PROTEIN DELANGIN SCC2-RELATED"/>
    <property type="match status" value="1"/>
</dbReference>
<feature type="compositionally biased region" description="Polar residues" evidence="1">
    <location>
        <begin position="72"/>
        <end position="83"/>
    </location>
</feature>
<feature type="region of interest" description="Disordered" evidence="1">
    <location>
        <begin position="491"/>
        <end position="545"/>
    </location>
</feature>
<feature type="compositionally biased region" description="Acidic residues" evidence="1">
    <location>
        <begin position="2114"/>
        <end position="2126"/>
    </location>
</feature>
<feature type="region of interest" description="Disordered" evidence="1">
    <location>
        <begin position="2074"/>
        <end position="2515"/>
    </location>
</feature>
<feature type="compositionally biased region" description="Polar residues" evidence="1">
    <location>
        <begin position="1484"/>
        <end position="1501"/>
    </location>
</feature>
<dbReference type="Proteomes" id="UP001140076">
    <property type="component" value="Unassembled WGS sequence"/>
</dbReference>
<feature type="region of interest" description="Disordered" evidence="1">
    <location>
        <begin position="605"/>
        <end position="624"/>
    </location>
</feature>
<dbReference type="GO" id="GO:0140588">
    <property type="term" value="P:chromatin looping"/>
    <property type="evidence" value="ECO:0007669"/>
    <property type="project" value="InterPro"/>
</dbReference>
<dbReference type="InterPro" id="IPR033031">
    <property type="entry name" value="Scc2/Nipped-B"/>
</dbReference>
<dbReference type="GO" id="GO:0071169">
    <property type="term" value="P:establishment of protein localization to chromatin"/>
    <property type="evidence" value="ECO:0007669"/>
    <property type="project" value="TreeGrafter"/>
</dbReference>
<proteinExistence type="predicted"/>
<feature type="region of interest" description="Disordered" evidence="1">
    <location>
        <begin position="864"/>
        <end position="1026"/>
    </location>
</feature>
<feature type="compositionally biased region" description="Basic and acidic residues" evidence="1">
    <location>
        <begin position="795"/>
        <end position="806"/>
    </location>
</feature>
<dbReference type="GO" id="GO:1990414">
    <property type="term" value="P:replication-born double-strand break repair via sister chromatid exchange"/>
    <property type="evidence" value="ECO:0007669"/>
    <property type="project" value="TreeGrafter"/>
</dbReference>